<dbReference type="EMBL" id="CAMGYJ010000006">
    <property type="protein sequence ID" value="CAI0432192.1"/>
    <property type="molecule type" value="Genomic_DNA"/>
</dbReference>
<evidence type="ECO:0000313" key="2">
    <source>
        <dbReference type="EMBL" id="CAI0432192.1"/>
    </source>
</evidence>
<sequence>MRVLGVRRTGWAHINTSEVSDRRRRESEEKCSRHGSQCSVLLASEFMALNALFIHFLGAFLLWQHVHKMTDLRAGPFLYLILSSCLLM</sequence>
<feature type="transmembrane region" description="Helical" evidence="1">
    <location>
        <begin position="46"/>
        <end position="63"/>
    </location>
</feature>
<evidence type="ECO:0000256" key="1">
    <source>
        <dbReference type="SAM" id="Phobius"/>
    </source>
</evidence>
<comment type="caution">
    <text evidence="2">The sequence shown here is derived from an EMBL/GenBank/DDBJ whole genome shotgun (WGS) entry which is preliminary data.</text>
</comment>
<dbReference type="Proteomes" id="UP001154282">
    <property type="component" value="Unassembled WGS sequence"/>
</dbReference>
<gene>
    <name evidence="2" type="ORF">LITE_LOCUS23336</name>
</gene>
<evidence type="ECO:0000313" key="3">
    <source>
        <dbReference type="Proteomes" id="UP001154282"/>
    </source>
</evidence>
<name>A0AAV0LCF0_9ROSI</name>
<keyword evidence="1" id="KW-0472">Membrane</keyword>
<keyword evidence="1" id="KW-0812">Transmembrane</keyword>
<reference evidence="2" key="1">
    <citation type="submission" date="2022-08" db="EMBL/GenBank/DDBJ databases">
        <authorList>
            <person name="Gutierrez-Valencia J."/>
        </authorList>
    </citation>
    <scope>NUCLEOTIDE SEQUENCE</scope>
</reference>
<keyword evidence="1" id="KW-1133">Transmembrane helix</keyword>
<dbReference type="AlphaFoldDB" id="A0AAV0LCF0"/>
<organism evidence="2 3">
    <name type="scientific">Linum tenue</name>
    <dbReference type="NCBI Taxonomy" id="586396"/>
    <lineage>
        <taxon>Eukaryota</taxon>
        <taxon>Viridiplantae</taxon>
        <taxon>Streptophyta</taxon>
        <taxon>Embryophyta</taxon>
        <taxon>Tracheophyta</taxon>
        <taxon>Spermatophyta</taxon>
        <taxon>Magnoliopsida</taxon>
        <taxon>eudicotyledons</taxon>
        <taxon>Gunneridae</taxon>
        <taxon>Pentapetalae</taxon>
        <taxon>rosids</taxon>
        <taxon>fabids</taxon>
        <taxon>Malpighiales</taxon>
        <taxon>Linaceae</taxon>
        <taxon>Linum</taxon>
    </lineage>
</organism>
<proteinExistence type="predicted"/>
<protein>
    <submittedName>
        <fullName evidence="2">Uncharacterized protein</fullName>
    </submittedName>
</protein>
<keyword evidence="3" id="KW-1185">Reference proteome</keyword>
<accession>A0AAV0LCF0</accession>